<dbReference type="GO" id="GO:0004190">
    <property type="term" value="F:aspartic-type endopeptidase activity"/>
    <property type="evidence" value="ECO:0007669"/>
    <property type="project" value="InterPro"/>
</dbReference>
<sequence length="565" mass="52807">MSFVIAAPGLVTDAAADVAGIGSSVAAAHRAAAATTTGVVAAAGDEVSAAIASLFSGHALDYQALGLQAEAFHAQFVAALAGSAGAYAAAEAASTSPLQIVAQDVLGVINLPTELLVGRPLIGNGADGTPGTGQAGGAGGILLGSGGNGGSGASGQAGGPGGPAGLLGSGGSGGVGGWDASGGAGGTGGLLWGNGGVGGIGGPFGTGGVGGNALLFGDGGRGGLGGELGGVGGTGGRGGWLVGNGGAGGTGGVSGGPGGVAGGPGGPGGVAGMVGLHGAAGATGGAPTIPVQVDPQINRPYVDVSIAGGPNSQVILDTGSRGLVVPPQDVNFASLGVPTGTGSVTYGDGGNTVTENYTTYSATVNFGNGIISQPTKVAVITSVTQTQNGQTTNFPAAAGLPVLGIGGSNLVGPLTTSPVQALPDTLSQGVLLNEPAGTAQFGANPLTALTSSSGAPVTTLKVSVNGGTPVTVSNAFVDSGGLWGDVPATLGTGSVGGYVPQGTTLTVYTANNVAIYQETVGAAPTAPAVVSGANGLFNTGNIPFETIPIYLSYSPLNTGTLFYDA</sequence>
<dbReference type="InterPro" id="IPR048054">
    <property type="entry name" value="PecA_C"/>
</dbReference>
<dbReference type="Pfam" id="PF20729">
    <property type="entry name" value="PE-PGRS_C"/>
    <property type="match status" value="1"/>
</dbReference>
<evidence type="ECO:0000259" key="3">
    <source>
        <dbReference type="Pfam" id="PF20729"/>
    </source>
</evidence>
<reference evidence="4 5" key="1">
    <citation type="journal article" date="2015" name="Emerg. Microbes Infect.">
        <title>Characterization of 17 strains belonging to the Mycobacterium simiae complex and description of Mycobacterium paraense sp. nov.</title>
        <authorList>
            <person name="Fusco da Costa A.R."/>
            <person name="Fedrizzi T."/>
            <person name="Lopes M.L."/>
            <person name="Pecorari M."/>
            <person name="Oliveira da Costa W.L."/>
            <person name="Giacobazzi E."/>
            <person name="da Costa Bahia J.R."/>
            <person name="De Sanctis V."/>
            <person name="Batista Lima K.V."/>
            <person name="Bertorelli R."/>
            <person name="Grottola A."/>
            <person name="Fabio A."/>
            <person name="Mariottini A."/>
            <person name="Ferretti P."/>
            <person name="Di Leva F."/>
            <person name="Fregni Serpini G."/>
            <person name="Tagliazucchi S."/>
            <person name="Rumpianesi F."/>
            <person name="Jousson O."/>
            <person name="Segata N."/>
            <person name="Tortoli E."/>
        </authorList>
    </citation>
    <scope>NUCLEOTIDE SEQUENCE [LARGE SCALE GENOMIC DNA]</scope>
    <source>
        <strain evidence="4 5">IEC33</strain>
    </source>
</reference>
<evidence type="ECO:0000313" key="5">
    <source>
        <dbReference type="Proteomes" id="UP000193285"/>
    </source>
</evidence>
<dbReference type="InterPro" id="IPR000084">
    <property type="entry name" value="PE-PGRS_N"/>
</dbReference>
<protein>
    <submittedName>
        <fullName evidence="4">Uncharacterized protein</fullName>
    </submittedName>
</protein>
<dbReference type="InterPro" id="IPR021109">
    <property type="entry name" value="Peptidase_aspartic_dom_sf"/>
</dbReference>
<name>A0A1X2AB51_9MYCO</name>
<dbReference type="AlphaFoldDB" id="A0A1X2AB51"/>
<accession>A0A1X2AB51</accession>
<feature type="domain" description="PE" evidence="2">
    <location>
        <begin position="4"/>
        <end position="93"/>
    </location>
</feature>
<comment type="caution">
    <text evidence="4">The sequence shown here is derived from an EMBL/GenBank/DDBJ whole genome shotgun (WGS) entry which is preliminary data.</text>
</comment>
<proteinExistence type="predicted"/>
<dbReference type="Gene3D" id="2.40.70.10">
    <property type="entry name" value="Acid Proteases"/>
    <property type="match status" value="1"/>
</dbReference>
<dbReference type="Pfam" id="PF21526">
    <property type="entry name" value="PGRS"/>
    <property type="match status" value="1"/>
</dbReference>
<gene>
    <name evidence="4" type="ORF">AWB90_12025</name>
</gene>
<dbReference type="InterPro" id="IPR048996">
    <property type="entry name" value="PGRS_rpt"/>
</dbReference>
<dbReference type="Gene3D" id="1.10.287.850">
    <property type="entry name" value="HP0062-like domain"/>
    <property type="match status" value="1"/>
</dbReference>
<organism evidence="4 5">
    <name type="scientific">Mycobacterium paraense</name>
    <dbReference type="NCBI Taxonomy" id="767916"/>
    <lineage>
        <taxon>Bacteria</taxon>
        <taxon>Bacillati</taxon>
        <taxon>Actinomycetota</taxon>
        <taxon>Actinomycetes</taxon>
        <taxon>Mycobacteriales</taxon>
        <taxon>Mycobacteriaceae</taxon>
        <taxon>Mycobacterium</taxon>
        <taxon>Mycobacterium simiae complex</taxon>
    </lineage>
</organism>
<dbReference type="SUPFAM" id="SSF140459">
    <property type="entry name" value="PE/PPE dimer-like"/>
    <property type="match status" value="1"/>
</dbReference>
<dbReference type="NCBIfam" id="NF038019">
    <property type="entry name" value="PE_process_PecA"/>
    <property type="match status" value="1"/>
</dbReference>
<dbReference type="EMBL" id="LQPN01000040">
    <property type="protein sequence ID" value="ORW48085.1"/>
    <property type="molecule type" value="Genomic_DNA"/>
</dbReference>
<dbReference type="OrthoDB" id="5190013at2"/>
<evidence type="ECO:0000256" key="1">
    <source>
        <dbReference type="SAM" id="MobiDB-lite"/>
    </source>
</evidence>
<feature type="domain" description="PE cleavage protein A C-terminal" evidence="3">
    <location>
        <begin position="288"/>
        <end position="560"/>
    </location>
</feature>
<dbReference type="InterPro" id="IPR038332">
    <property type="entry name" value="PPE_sf"/>
</dbReference>
<dbReference type="Pfam" id="PF00934">
    <property type="entry name" value="PE"/>
    <property type="match status" value="1"/>
</dbReference>
<dbReference type="Proteomes" id="UP000193285">
    <property type="component" value="Unassembled WGS sequence"/>
</dbReference>
<feature type="region of interest" description="Disordered" evidence="1">
    <location>
        <begin position="151"/>
        <end position="170"/>
    </location>
</feature>
<evidence type="ECO:0000313" key="4">
    <source>
        <dbReference type="EMBL" id="ORW48085.1"/>
    </source>
</evidence>
<dbReference type="RefSeq" id="WP_085244894.1">
    <property type="nucleotide sequence ID" value="NZ_LQPN01000040.1"/>
</dbReference>
<evidence type="ECO:0000259" key="2">
    <source>
        <dbReference type="Pfam" id="PF00934"/>
    </source>
</evidence>
<dbReference type="STRING" id="767916.AWB91_07345"/>